<reference evidence="3" key="1">
    <citation type="journal article" date="2019" name="Int. J. Syst. Evol. Microbiol.">
        <title>The Global Catalogue of Microorganisms (GCM) 10K type strain sequencing project: providing services to taxonomists for standard genome sequencing and annotation.</title>
        <authorList>
            <consortium name="The Broad Institute Genomics Platform"/>
            <consortium name="The Broad Institute Genome Sequencing Center for Infectious Disease"/>
            <person name="Wu L."/>
            <person name="Ma J."/>
        </authorList>
    </citation>
    <scope>NUCLEOTIDE SEQUENCE [LARGE SCALE GENOMIC DNA]</scope>
    <source>
        <strain evidence="3">JCM 6485</strain>
    </source>
</reference>
<proteinExistence type="predicted"/>
<dbReference type="Gene3D" id="3.40.1350.10">
    <property type="match status" value="1"/>
</dbReference>
<evidence type="ECO:0000313" key="3">
    <source>
        <dbReference type="Proteomes" id="UP001501764"/>
    </source>
</evidence>
<dbReference type="RefSeq" id="WP_224168258.1">
    <property type="nucleotide sequence ID" value="NZ_BAAACO010000007.1"/>
</dbReference>
<evidence type="ECO:0000259" key="1">
    <source>
        <dbReference type="Pfam" id="PF09002"/>
    </source>
</evidence>
<dbReference type="Pfam" id="PF09002">
    <property type="entry name" value="Card1_endonuc"/>
    <property type="match status" value="1"/>
</dbReference>
<dbReference type="InterPro" id="IPR015093">
    <property type="entry name" value="Card1_endonucl_dom"/>
</dbReference>
<dbReference type="InterPro" id="IPR011335">
    <property type="entry name" value="Restrct_endonuc-II-like"/>
</dbReference>
<feature type="domain" description="Card1 endonuclease" evidence="1">
    <location>
        <begin position="242"/>
        <end position="366"/>
    </location>
</feature>
<gene>
    <name evidence="2" type="ORF">GCM10008916_27540</name>
</gene>
<sequence length="371" mass="43122">MKESTLITILGEHNESGIILANKYNFKDIIIIADKENESKALKLKESYLNKNNKLKIDIVFKDFEDYISNNDNNKLTINLTLDDTLKALKLLNLCNATNNYGVYVDIIGKKEYWFNNDMKVLKEEPIDLDIDDMFEASGNNIIAHECKYKKDKYILEFAKAIYNNLEVWHKYKQRLYDNRLFEHDIENNTLIHINKEGLNNEEKDLLNKILKKLKEFNLIEIEEDTKIHVKFLNEYLKGFIFKSGTWLEVLTESIVEEISSVDEVKSGVVFLWDSKHNNIKNELDVVAVKDSTIVCISCKDSAKYDENALNELEVYSNKIGGTNARKILVATKQPLKSSVRDRAREMDIHLVIVDNDINIFKKTLEKIINK</sequence>
<keyword evidence="3" id="KW-1185">Reference proteome</keyword>
<dbReference type="InterPro" id="IPR011856">
    <property type="entry name" value="tRNA_endonuc-like_dom_sf"/>
</dbReference>
<dbReference type="Proteomes" id="UP001501764">
    <property type="component" value="Unassembled WGS sequence"/>
</dbReference>
<dbReference type="EMBL" id="BAAACO010000007">
    <property type="protein sequence ID" value="GAA0860512.1"/>
    <property type="molecule type" value="Genomic_DNA"/>
</dbReference>
<evidence type="ECO:0000313" key="2">
    <source>
        <dbReference type="EMBL" id="GAA0860512.1"/>
    </source>
</evidence>
<protein>
    <recommendedName>
        <fullName evidence="1">Card1 endonuclease domain-containing protein</fullName>
    </recommendedName>
</protein>
<accession>A0ABP3X8R7</accession>
<name>A0ABP3X8R7_9CLOT</name>
<comment type="caution">
    <text evidence="2">The sequence shown here is derived from an EMBL/GenBank/DDBJ whole genome shotgun (WGS) entry which is preliminary data.</text>
</comment>
<dbReference type="SUPFAM" id="SSF52980">
    <property type="entry name" value="Restriction endonuclease-like"/>
    <property type="match status" value="1"/>
</dbReference>
<organism evidence="2 3">
    <name type="scientific">Clostridium nitritogenes</name>
    <dbReference type="NCBI Taxonomy" id="83340"/>
    <lineage>
        <taxon>Bacteria</taxon>
        <taxon>Bacillati</taxon>
        <taxon>Bacillota</taxon>
        <taxon>Clostridia</taxon>
        <taxon>Eubacteriales</taxon>
        <taxon>Clostridiaceae</taxon>
        <taxon>Clostridium</taxon>
    </lineage>
</organism>